<sequence length="147" mass="17367">MKINEYLKFMLKDFFKAFGFLMIVVTIYFSSNSIAVIETSLLWQVILLSSAYVFFKFAFVNKYDLDKKTQNFNLFIFSTLADVIIFVWLWLFSPNKAVDSNNILLYIIIIFAVKVVVYAMMYIDGHAQAKQLNERLNKYKKEQTNKF</sequence>
<evidence type="ECO:0000313" key="2">
    <source>
        <dbReference type="EMBL" id="GFZ32056.1"/>
    </source>
</evidence>
<accession>A0ABQ1EB97</accession>
<evidence type="ECO:0000313" key="3">
    <source>
        <dbReference type="Proteomes" id="UP000663802"/>
    </source>
</evidence>
<proteinExistence type="predicted"/>
<gene>
    <name evidence="2" type="ORF">CSC2_25820</name>
</gene>
<keyword evidence="1" id="KW-1133">Transmembrane helix</keyword>
<dbReference type="RefSeq" id="WP_206870334.1">
    <property type="nucleotide sequence ID" value="NZ_BMBA01000002.1"/>
</dbReference>
<keyword evidence="1" id="KW-0812">Transmembrane</keyword>
<dbReference type="EMBL" id="BMBA01000002">
    <property type="protein sequence ID" value="GFZ32056.1"/>
    <property type="molecule type" value="Genomic_DNA"/>
</dbReference>
<keyword evidence="1" id="KW-0472">Membrane</keyword>
<organism evidence="2 3">
    <name type="scientific">Clostridium zeae</name>
    <dbReference type="NCBI Taxonomy" id="2759022"/>
    <lineage>
        <taxon>Bacteria</taxon>
        <taxon>Bacillati</taxon>
        <taxon>Bacillota</taxon>
        <taxon>Clostridia</taxon>
        <taxon>Eubacteriales</taxon>
        <taxon>Clostridiaceae</taxon>
        <taxon>Clostridium</taxon>
    </lineage>
</organism>
<feature type="transmembrane region" description="Helical" evidence="1">
    <location>
        <begin position="72"/>
        <end position="91"/>
    </location>
</feature>
<comment type="caution">
    <text evidence="2">The sequence shown here is derived from an EMBL/GenBank/DDBJ whole genome shotgun (WGS) entry which is preliminary data.</text>
</comment>
<protein>
    <recommendedName>
        <fullName evidence="4">DUF3021 domain-containing protein</fullName>
    </recommendedName>
</protein>
<evidence type="ECO:0000256" key="1">
    <source>
        <dbReference type="SAM" id="Phobius"/>
    </source>
</evidence>
<dbReference type="Proteomes" id="UP000663802">
    <property type="component" value="Unassembled WGS sequence"/>
</dbReference>
<feature type="transmembrane region" description="Helical" evidence="1">
    <location>
        <begin position="41"/>
        <end position="60"/>
    </location>
</feature>
<keyword evidence="3" id="KW-1185">Reference proteome</keyword>
<evidence type="ECO:0008006" key="4">
    <source>
        <dbReference type="Google" id="ProtNLM"/>
    </source>
</evidence>
<name>A0ABQ1EB97_9CLOT</name>
<feature type="transmembrane region" description="Helical" evidence="1">
    <location>
        <begin position="103"/>
        <end position="123"/>
    </location>
</feature>
<feature type="transmembrane region" description="Helical" evidence="1">
    <location>
        <begin position="14"/>
        <end position="35"/>
    </location>
</feature>
<reference evidence="2 3" key="1">
    <citation type="journal article" date="2021" name="Int. J. Syst. Evol. Microbiol.">
        <title>Clostridium zeae sp. nov., isolated from corn silage.</title>
        <authorList>
            <person name="Kobayashi H."/>
            <person name="Tanizawa Y."/>
            <person name="Yagura M."/>
            <person name="Sakamoto M."/>
            <person name="Ohkuma M."/>
            <person name="Tohno M."/>
        </authorList>
    </citation>
    <scope>NUCLEOTIDE SEQUENCE [LARGE SCALE GENOMIC DNA]</scope>
    <source>
        <strain evidence="2 3">CSC2</strain>
    </source>
</reference>